<sequence>MEWLNCSPESAGSPRRRVNSERLPGSASSVRLGGSEESSVLSNEQSPKESPVENLDAVLDHCFKQFKLREAHPHFFLKVKGNRFGPPRSRRRILIAPPMRGGTPGLPQSWPSVPSGPEEKKVLRLETTPEAEDKTSKEEEEDMQELEAWIEERKKLQDLLKNCVNLEEWLTAKQPISQLEVNVLGRIRENREAKTANAEAKLAAVSSIEHLMPKRAKKRIVPLIHAPYPESLITLQELLHKQKLKLVDLFNKADRSKSMKFKRADFIRIIEATKVPISKSDLEDIILFLTTSTKGNYITSDDLAECQRIWADKIRDQWKNMKESKPDRKELPLGGPKAASVSTKRVSSGQNKAKELPVHIDCLQVPPPNTEPECVHLTYNQMEMVGKRYREMRRQLKRKVDPLSFAEQCRMVKTGDLAVDGHCLPSTMEGEVGDLVDHHRLATHLVYTQCVKLCKKYQVPLTEKVLKRGLLYPGDRILREGNSFRKIRQPGGYYSKSMGSEEASEEEESRVSSRVTKRKPQPKAEKKQVINEKTMKYRWQSFEEFKKLMTNRSKKLLPPVDFWVDQFYYDDIFKTPEEVYEERQLRKMFAFLNPLTDANSFWPGHLLDKLRLYLPQTQRHAGDALFSHVSCTRPVYPGIYTPDRHWPVSDRGYVIYGDPESRKHHYYI</sequence>
<evidence type="ECO:0000256" key="1">
    <source>
        <dbReference type="SAM" id="MobiDB-lite"/>
    </source>
</evidence>
<dbReference type="PANTHER" id="PTHR47225">
    <property type="entry name" value="EF-HAND CALCIUM-BINDING DOMAIN-CONTAINING PROTEIN 12"/>
    <property type="match status" value="1"/>
</dbReference>
<gene>
    <name evidence="3" type="primary">EFCAB12</name>
</gene>
<reference evidence="3" key="2">
    <citation type="submission" date="2025-08" db="UniProtKB">
        <authorList>
            <consortium name="RefSeq"/>
        </authorList>
    </citation>
    <scope>IDENTIFICATION</scope>
</reference>
<feature type="compositionally biased region" description="Polar residues" evidence="1">
    <location>
        <begin position="36"/>
        <end position="45"/>
    </location>
</feature>
<feature type="region of interest" description="Disordered" evidence="1">
    <location>
        <begin position="489"/>
        <end position="527"/>
    </location>
</feature>
<evidence type="ECO:0000313" key="2">
    <source>
        <dbReference type="Proteomes" id="UP001652642"/>
    </source>
</evidence>
<evidence type="ECO:0000313" key="3">
    <source>
        <dbReference type="RefSeq" id="XP_020647059.2"/>
    </source>
</evidence>
<feature type="region of interest" description="Disordered" evidence="1">
    <location>
        <begin position="1"/>
        <end position="52"/>
    </location>
</feature>
<keyword evidence="2" id="KW-1185">Reference proteome</keyword>
<dbReference type="KEGG" id="pvt:110077860"/>
<dbReference type="InParanoid" id="A0A6J0TLI2"/>
<feature type="compositionally biased region" description="Basic and acidic residues" evidence="1">
    <location>
        <begin position="321"/>
        <end position="331"/>
    </location>
</feature>
<dbReference type="AlphaFoldDB" id="A0A6J0TLI2"/>
<organism evidence="2 3">
    <name type="scientific">Pogona vitticeps</name>
    <name type="common">central bearded dragon</name>
    <dbReference type="NCBI Taxonomy" id="103695"/>
    <lineage>
        <taxon>Eukaryota</taxon>
        <taxon>Metazoa</taxon>
        <taxon>Chordata</taxon>
        <taxon>Craniata</taxon>
        <taxon>Vertebrata</taxon>
        <taxon>Euteleostomi</taxon>
        <taxon>Lepidosauria</taxon>
        <taxon>Squamata</taxon>
        <taxon>Bifurcata</taxon>
        <taxon>Unidentata</taxon>
        <taxon>Episquamata</taxon>
        <taxon>Toxicofera</taxon>
        <taxon>Iguania</taxon>
        <taxon>Acrodonta</taxon>
        <taxon>Agamidae</taxon>
        <taxon>Amphibolurinae</taxon>
        <taxon>Pogona</taxon>
    </lineage>
</organism>
<feature type="region of interest" description="Disordered" evidence="1">
    <location>
        <begin position="96"/>
        <end position="141"/>
    </location>
</feature>
<feature type="region of interest" description="Disordered" evidence="1">
    <location>
        <begin position="321"/>
        <end position="350"/>
    </location>
</feature>
<feature type="compositionally biased region" description="Polar residues" evidence="1">
    <location>
        <begin position="340"/>
        <end position="350"/>
    </location>
</feature>
<protein>
    <submittedName>
        <fullName evidence="3">EF-hand calcium-binding domain-containing protein 12</fullName>
    </submittedName>
</protein>
<dbReference type="GeneID" id="110077860"/>
<dbReference type="InterPro" id="IPR042847">
    <property type="entry name" value="EFC12"/>
</dbReference>
<accession>A0A6J0TLI2</accession>
<name>A0A6J0TLI2_9SAUR</name>
<dbReference type="OrthoDB" id="125906at2759"/>
<reference evidence="2" key="1">
    <citation type="submission" date="2025-05" db="UniProtKB">
        <authorList>
            <consortium name="RefSeq"/>
        </authorList>
    </citation>
    <scope>NUCLEOTIDE SEQUENCE [LARGE SCALE GENOMIC DNA]</scope>
</reference>
<dbReference type="PANTHER" id="PTHR47225:SF1">
    <property type="entry name" value="EF-HAND CALCIUM-BINDING DOMAIN-CONTAINING PROTEIN 12"/>
    <property type="match status" value="1"/>
</dbReference>
<proteinExistence type="predicted"/>
<dbReference type="CTD" id="90288"/>
<dbReference type="RefSeq" id="XP_020647059.2">
    <property type="nucleotide sequence ID" value="XM_020791400.2"/>
</dbReference>
<dbReference type="Proteomes" id="UP001652642">
    <property type="component" value="Chromosome 2"/>
</dbReference>